<evidence type="ECO:0000256" key="1">
    <source>
        <dbReference type="ARBA" id="ARBA00004123"/>
    </source>
</evidence>
<evidence type="ECO:0000313" key="7">
    <source>
        <dbReference type="Proteomes" id="UP000499080"/>
    </source>
</evidence>
<name>A0A4Y2AFN3_ARAVE</name>
<feature type="chain" id="PRO_5021353413" evidence="4">
    <location>
        <begin position="17"/>
        <end position="246"/>
    </location>
</feature>
<gene>
    <name evidence="6" type="primary">TIGD4_48</name>
    <name evidence="6" type="ORF">AVEN_143361_1</name>
</gene>
<proteinExistence type="predicted"/>
<evidence type="ECO:0000313" key="6">
    <source>
        <dbReference type="EMBL" id="GBL78056.1"/>
    </source>
</evidence>
<dbReference type="Gene3D" id="1.10.10.60">
    <property type="entry name" value="Homeodomain-like"/>
    <property type="match status" value="2"/>
</dbReference>
<dbReference type="PANTHER" id="PTHR19303:SF73">
    <property type="entry name" value="PROTEIN PDC2"/>
    <property type="match status" value="1"/>
</dbReference>
<evidence type="ECO:0000259" key="5">
    <source>
        <dbReference type="PROSITE" id="PS51253"/>
    </source>
</evidence>
<dbReference type="OrthoDB" id="6435107at2759"/>
<protein>
    <submittedName>
        <fullName evidence="6">Tigger transposable element-derived protein 4</fullName>
    </submittedName>
</protein>
<dbReference type="EMBL" id="BGPR01000014">
    <property type="protein sequence ID" value="GBL78056.1"/>
    <property type="molecule type" value="Genomic_DNA"/>
</dbReference>
<keyword evidence="7" id="KW-1185">Reference proteome</keyword>
<keyword evidence="2" id="KW-0238">DNA-binding</keyword>
<feature type="signal peptide" evidence="4">
    <location>
        <begin position="1"/>
        <end position="16"/>
    </location>
</feature>
<feature type="domain" description="HTH CENPB-type" evidence="5">
    <location>
        <begin position="117"/>
        <end position="188"/>
    </location>
</feature>
<dbReference type="GO" id="GO:0005634">
    <property type="term" value="C:nucleus"/>
    <property type="evidence" value="ECO:0007669"/>
    <property type="project" value="UniProtKB-SubCell"/>
</dbReference>
<comment type="subcellular location">
    <subcellularLocation>
        <location evidence="1">Nucleus</location>
    </subcellularLocation>
</comment>
<dbReference type="Proteomes" id="UP000499080">
    <property type="component" value="Unassembled WGS sequence"/>
</dbReference>
<dbReference type="SMART" id="SM00674">
    <property type="entry name" value="CENPB"/>
    <property type="match status" value="1"/>
</dbReference>
<evidence type="ECO:0000256" key="2">
    <source>
        <dbReference type="ARBA" id="ARBA00023125"/>
    </source>
</evidence>
<dbReference type="PANTHER" id="PTHR19303">
    <property type="entry name" value="TRANSPOSON"/>
    <property type="match status" value="1"/>
</dbReference>
<organism evidence="6 7">
    <name type="scientific">Araneus ventricosus</name>
    <name type="common">Orbweaver spider</name>
    <name type="synonym">Epeira ventricosa</name>
    <dbReference type="NCBI Taxonomy" id="182803"/>
    <lineage>
        <taxon>Eukaryota</taxon>
        <taxon>Metazoa</taxon>
        <taxon>Ecdysozoa</taxon>
        <taxon>Arthropoda</taxon>
        <taxon>Chelicerata</taxon>
        <taxon>Arachnida</taxon>
        <taxon>Araneae</taxon>
        <taxon>Araneomorphae</taxon>
        <taxon>Entelegynae</taxon>
        <taxon>Araneoidea</taxon>
        <taxon>Araneidae</taxon>
        <taxon>Araneus</taxon>
    </lineage>
</organism>
<evidence type="ECO:0000256" key="3">
    <source>
        <dbReference type="ARBA" id="ARBA00023242"/>
    </source>
</evidence>
<comment type="caution">
    <text evidence="6">The sequence shown here is derived from an EMBL/GenBank/DDBJ whole genome shotgun (WGS) entry which is preliminary data.</text>
</comment>
<dbReference type="InterPro" id="IPR009057">
    <property type="entry name" value="Homeodomain-like_sf"/>
</dbReference>
<keyword evidence="4" id="KW-0732">Signal</keyword>
<dbReference type="InterPro" id="IPR007889">
    <property type="entry name" value="HTH_Psq"/>
</dbReference>
<reference evidence="6 7" key="1">
    <citation type="journal article" date="2019" name="Sci. Rep.">
        <title>Orb-weaving spider Araneus ventricosus genome elucidates the spidroin gene catalogue.</title>
        <authorList>
            <person name="Kono N."/>
            <person name="Nakamura H."/>
            <person name="Ohtoshi R."/>
            <person name="Moran D.A.P."/>
            <person name="Shinohara A."/>
            <person name="Yoshida Y."/>
            <person name="Fujiwara M."/>
            <person name="Mori M."/>
            <person name="Tomita M."/>
            <person name="Arakawa K."/>
        </authorList>
    </citation>
    <scope>NUCLEOTIDE SEQUENCE [LARGE SCALE GENOMIC DNA]</scope>
</reference>
<dbReference type="PROSITE" id="PS51253">
    <property type="entry name" value="HTH_CENPB"/>
    <property type="match status" value="1"/>
</dbReference>
<accession>A0A4Y2AFN3</accession>
<evidence type="ECO:0000256" key="4">
    <source>
        <dbReference type="SAM" id="SignalP"/>
    </source>
</evidence>
<dbReference type="AlphaFoldDB" id="A0A4Y2AFN3"/>
<dbReference type="InterPro" id="IPR006600">
    <property type="entry name" value="HTH_CenpB_DNA-bd_dom"/>
</dbReference>
<dbReference type="InterPro" id="IPR050863">
    <property type="entry name" value="CenT-Element_Derived"/>
</dbReference>
<keyword evidence="3" id="KW-0539">Nucleus</keyword>
<sequence length="246" mass="28009">MLFTVFLSPLLSPVDTWPGVNQGGGTFLSDDLGAIMRFLCHFSLIAYHSVNCAVTMDDVGKRKAISIEDKVKFIRKLQNGESQSAICKEYSLSKSTVATIWKNHDSIISVYGKNINECKRLQKADIENVKEALFKWFTLQSSRNLPITDSILQAKANEFVELFEDKSLVCSNGWLDRFKKRHNIRSGKVVCEAVVFVLPISITGWKMFGRTLFAITMKRTFSTPMKQVCFTSSLEIKVQRRKMCLW</sequence>
<dbReference type="Pfam" id="PF04218">
    <property type="entry name" value="CENP-B_N"/>
    <property type="match status" value="1"/>
</dbReference>
<dbReference type="SUPFAM" id="SSF46689">
    <property type="entry name" value="Homeodomain-like"/>
    <property type="match status" value="2"/>
</dbReference>
<dbReference type="Pfam" id="PF03221">
    <property type="entry name" value="HTH_Tnp_Tc5"/>
    <property type="match status" value="1"/>
</dbReference>
<dbReference type="GO" id="GO:0003677">
    <property type="term" value="F:DNA binding"/>
    <property type="evidence" value="ECO:0007669"/>
    <property type="project" value="UniProtKB-KW"/>
</dbReference>